<protein>
    <submittedName>
        <fullName evidence="1">Uncharacterized protein</fullName>
    </submittedName>
</protein>
<evidence type="ECO:0000313" key="1">
    <source>
        <dbReference type="EMBL" id="KAF2684652.1"/>
    </source>
</evidence>
<dbReference type="AlphaFoldDB" id="A0A6G1J2B2"/>
<gene>
    <name evidence="1" type="ORF">K458DRAFT_389116</name>
</gene>
<dbReference type="Proteomes" id="UP000799291">
    <property type="component" value="Unassembled WGS sequence"/>
</dbReference>
<evidence type="ECO:0000313" key="2">
    <source>
        <dbReference type="Proteomes" id="UP000799291"/>
    </source>
</evidence>
<name>A0A6G1J2B2_9PLEO</name>
<dbReference type="OrthoDB" id="1047367at2759"/>
<dbReference type="EMBL" id="MU005581">
    <property type="protein sequence ID" value="KAF2684652.1"/>
    <property type="molecule type" value="Genomic_DNA"/>
</dbReference>
<sequence length="318" mass="35604">MYKHFDPAVVKLLSMADEDTLQVRELLDMNQLPKWSEGRLAVIRDAAHHSHCIKCKGLVKLSKMPPHRLGNPRDWNNSTFTTASIKFRTSRTLLQNLLQTPEFKFVTTDTNVFATFSVCSLGNPEWFGGNGYSFFDLFIHGVEYTKMNSYKVVGTYLPALIENLADPIGSGFVATDWWVDEENFLELSLSGLTERSMDAAPNTTVPSEGEEGFSTTTDFNPFRCIPSTSPPSGEPRPTEVEYAGIVPNASEAKAPRKLERIWVAEKADIKFDALDWKRLLTLHHIVDSVAEIPIYEVLEAKLVEGKGASDVRGSMRLD</sequence>
<organism evidence="1 2">
    <name type="scientific">Lentithecium fluviatile CBS 122367</name>
    <dbReference type="NCBI Taxonomy" id="1168545"/>
    <lineage>
        <taxon>Eukaryota</taxon>
        <taxon>Fungi</taxon>
        <taxon>Dikarya</taxon>
        <taxon>Ascomycota</taxon>
        <taxon>Pezizomycotina</taxon>
        <taxon>Dothideomycetes</taxon>
        <taxon>Pleosporomycetidae</taxon>
        <taxon>Pleosporales</taxon>
        <taxon>Massarineae</taxon>
        <taxon>Lentitheciaceae</taxon>
        <taxon>Lentithecium</taxon>
    </lineage>
</organism>
<proteinExistence type="predicted"/>
<dbReference type="Gene3D" id="2.40.400.10">
    <property type="entry name" value="Acetoacetate decarboxylase-like"/>
    <property type="match status" value="2"/>
</dbReference>
<keyword evidence="2" id="KW-1185">Reference proteome</keyword>
<reference evidence="1" key="1">
    <citation type="journal article" date="2020" name="Stud. Mycol.">
        <title>101 Dothideomycetes genomes: a test case for predicting lifestyles and emergence of pathogens.</title>
        <authorList>
            <person name="Haridas S."/>
            <person name="Albert R."/>
            <person name="Binder M."/>
            <person name="Bloem J."/>
            <person name="Labutti K."/>
            <person name="Salamov A."/>
            <person name="Andreopoulos B."/>
            <person name="Baker S."/>
            <person name="Barry K."/>
            <person name="Bills G."/>
            <person name="Bluhm B."/>
            <person name="Cannon C."/>
            <person name="Castanera R."/>
            <person name="Culley D."/>
            <person name="Daum C."/>
            <person name="Ezra D."/>
            <person name="Gonzalez J."/>
            <person name="Henrissat B."/>
            <person name="Kuo A."/>
            <person name="Liang C."/>
            <person name="Lipzen A."/>
            <person name="Lutzoni F."/>
            <person name="Magnuson J."/>
            <person name="Mondo S."/>
            <person name="Nolan M."/>
            <person name="Ohm R."/>
            <person name="Pangilinan J."/>
            <person name="Park H.-J."/>
            <person name="Ramirez L."/>
            <person name="Alfaro M."/>
            <person name="Sun H."/>
            <person name="Tritt A."/>
            <person name="Yoshinaga Y."/>
            <person name="Zwiers L.-H."/>
            <person name="Turgeon B."/>
            <person name="Goodwin S."/>
            <person name="Spatafora J."/>
            <person name="Crous P."/>
            <person name="Grigoriev I."/>
        </authorList>
    </citation>
    <scope>NUCLEOTIDE SEQUENCE</scope>
    <source>
        <strain evidence="1">CBS 122367</strain>
    </source>
</reference>
<dbReference type="SUPFAM" id="SSF160104">
    <property type="entry name" value="Acetoacetate decarboxylase-like"/>
    <property type="match status" value="1"/>
</dbReference>
<accession>A0A6G1J2B2</accession>
<dbReference type="InterPro" id="IPR023375">
    <property type="entry name" value="ADC_dom_sf"/>
</dbReference>